<name>A0A0W0SUA9_9GAMM</name>
<keyword evidence="3" id="KW-0732">Signal</keyword>
<dbReference type="EMBL" id="LNXV01000003">
    <property type="protein sequence ID" value="KTC86865.1"/>
    <property type="molecule type" value="Genomic_DNA"/>
</dbReference>
<reference evidence="5 6" key="1">
    <citation type="submission" date="2015-11" db="EMBL/GenBank/DDBJ databases">
        <title>Genomic analysis of 38 Legionella species identifies large and diverse effector repertoires.</title>
        <authorList>
            <person name="Burstein D."/>
            <person name="Amaro F."/>
            <person name="Zusman T."/>
            <person name="Lifshitz Z."/>
            <person name="Cohen O."/>
            <person name="Gilbert J.A."/>
            <person name="Pupko T."/>
            <person name="Shuman H.A."/>
            <person name="Segal G."/>
        </authorList>
    </citation>
    <scope>NUCLEOTIDE SEQUENCE [LARGE SCALE GENOMIC DNA]</scope>
    <source>
        <strain evidence="5 6">ATCC 43878</strain>
    </source>
</reference>
<comment type="subcellular location">
    <subcellularLocation>
        <location evidence="1">Cell envelope</location>
    </subcellularLocation>
</comment>
<feature type="domain" description="Multidrug resistance protein MdtA-like C-terminal permuted SH3" evidence="4">
    <location>
        <begin position="323"/>
        <end position="377"/>
    </location>
</feature>
<evidence type="ECO:0000259" key="4">
    <source>
        <dbReference type="Pfam" id="PF25967"/>
    </source>
</evidence>
<dbReference type="GO" id="GO:0030313">
    <property type="term" value="C:cell envelope"/>
    <property type="evidence" value="ECO:0007669"/>
    <property type="project" value="UniProtKB-SubCell"/>
</dbReference>
<dbReference type="RefSeq" id="WP_058440217.1">
    <property type="nucleotide sequence ID" value="NZ_CAAAHU010000001.1"/>
</dbReference>
<dbReference type="Proteomes" id="UP000054742">
    <property type="component" value="Unassembled WGS sequence"/>
</dbReference>
<dbReference type="PATRIC" id="fig|29422.6.peg.95"/>
<evidence type="ECO:0000256" key="1">
    <source>
        <dbReference type="ARBA" id="ARBA00004196"/>
    </source>
</evidence>
<organism evidence="5 6">
    <name type="scientific">Legionella brunensis</name>
    <dbReference type="NCBI Taxonomy" id="29422"/>
    <lineage>
        <taxon>Bacteria</taxon>
        <taxon>Pseudomonadati</taxon>
        <taxon>Pseudomonadota</taxon>
        <taxon>Gammaproteobacteria</taxon>
        <taxon>Legionellales</taxon>
        <taxon>Legionellaceae</taxon>
        <taxon>Legionella</taxon>
    </lineage>
</organism>
<dbReference type="Gene3D" id="2.40.30.170">
    <property type="match status" value="1"/>
</dbReference>
<evidence type="ECO:0000313" key="6">
    <source>
        <dbReference type="Proteomes" id="UP000054742"/>
    </source>
</evidence>
<accession>A0A0W0SUA9</accession>
<comment type="caution">
    <text evidence="5">The sequence shown here is derived from an EMBL/GenBank/DDBJ whole genome shotgun (WGS) entry which is preliminary data.</text>
</comment>
<evidence type="ECO:0000313" key="5">
    <source>
        <dbReference type="EMBL" id="KTC86865.1"/>
    </source>
</evidence>
<dbReference type="STRING" id="29422.Lbru_0094"/>
<dbReference type="PANTHER" id="PTHR32347:SF14">
    <property type="entry name" value="EFFLUX SYSTEM COMPONENT YKNX-RELATED"/>
    <property type="match status" value="1"/>
</dbReference>
<dbReference type="Pfam" id="PF25967">
    <property type="entry name" value="RND-MFP_C"/>
    <property type="match status" value="1"/>
</dbReference>
<dbReference type="PANTHER" id="PTHR32347">
    <property type="entry name" value="EFFLUX SYSTEM COMPONENT YKNX-RELATED"/>
    <property type="match status" value="1"/>
</dbReference>
<dbReference type="OrthoDB" id="5648883at2"/>
<feature type="chain" id="PRO_5006912336" evidence="3">
    <location>
        <begin position="20"/>
        <end position="380"/>
    </location>
</feature>
<keyword evidence="2" id="KW-0175">Coiled coil</keyword>
<feature type="signal peptide" evidence="3">
    <location>
        <begin position="1"/>
        <end position="19"/>
    </location>
</feature>
<sequence length="380" mass="40755">MKNKFTFLCSLALASLLVACGHEEVQKKEKQTYVVKPEPVHKTLFFTGTISPLHESAITSPMDAVVETMHYHYGQLVKKGDIVMTLNSNELQRQYNETLTDYLKSKDNYTIAKAKFTGTQELWDAGLLSKNNYLSEKSSLATAQMTLMQATRKLTEMLEKMDDGSTQNLSSLSIAEFDKVRQALTTNHHLIRLKAPATGVLLYPPKSSDDKSGKLNVGAAVKSNQVIALVGDLTGVSVEIDIPEVDIDKVHTGMRAVVTGVALGKQELQGEVVAVNAQASNAGGGALPSFSAIVEVKNLTEAQRAWIKVGMSASIAINIDSQNQLLVPIAAVKQDKGNSVVAVQASNGSINTRIVSTGAALADKVIIASGLKPGEVVAYD</sequence>
<dbReference type="InterPro" id="IPR058627">
    <property type="entry name" value="MdtA-like_C"/>
</dbReference>
<dbReference type="SUPFAM" id="SSF111369">
    <property type="entry name" value="HlyD-like secretion proteins"/>
    <property type="match status" value="1"/>
</dbReference>
<evidence type="ECO:0000256" key="3">
    <source>
        <dbReference type="SAM" id="SignalP"/>
    </source>
</evidence>
<dbReference type="Gene3D" id="2.40.420.20">
    <property type="match status" value="1"/>
</dbReference>
<proteinExistence type="predicted"/>
<gene>
    <name evidence="5" type="ORF">Lbru_0094</name>
</gene>
<protein>
    <submittedName>
        <fullName evidence="5">Membrane-fusion protein AcrA</fullName>
    </submittedName>
</protein>
<keyword evidence="6" id="KW-1185">Reference proteome</keyword>
<dbReference type="InterPro" id="IPR050465">
    <property type="entry name" value="UPF0194_transport"/>
</dbReference>
<dbReference type="PROSITE" id="PS51257">
    <property type="entry name" value="PROKAR_LIPOPROTEIN"/>
    <property type="match status" value="1"/>
</dbReference>
<evidence type="ECO:0000256" key="2">
    <source>
        <dbReference type="ARBA" id="ARBA00023054"/>
    </source>
</evidence>
<dbReference type="Gene3D" id="1.10.287.470">
    <property type="entry name" value="Helix hairpin bin"/>
    <property type="match status" value="1"/>
</dbReference>
<dbReference type="AlphaFoldDB" id="A0A0W0SUA9"/>
<dbReference type="Gene3D" id="2.40.50.100">
    <property type="match status" value="1"/>
</dbReference>